<keyword evidence="3" id="KW-0813">Transport</keyword>
<dbReference type="OMA" id="FIQRPTR"/>
<evidence type="ECO:0000259" key="7">
    <source>
        <dbReference type="SMART" id="SM01020"/>
    </source>
</evidence>
<dbReference type="OrthoDB" id="10254310at2759"/>
<dbReference type="FunFam" id="1.25.10.10:FF:000113">
    <property type="entry name" value="Beta-adaptin-like protein A"/>
    <property type="match status" value="1"/>
</dbReference>
<organism evidence="8 10">
    <name type="scientific">Plasmodiophora brassicae</name>
    <name type="common">Clubroot disease agent</name>
    <dbReference type="NCBI Taxonomy" id="37360"/>
    <lineage>
        <taxon>Eukaryota</taxon>
        <taxon>Sar</taxon>
        <taxon>Rhizaria</taxon>
        <taxon>Endomyxa</taxon>
        <taxon>Phytomyxea</taxon>
        <taxon>Plasmodiophorida</taxon>
        <taxon>Plasmodiophoridae</taxon>
        <taxon>Plasmodiophora</taxon>
    </lineage>
</organism>
<feature type="region of interest" description="Disordered" evidence="6">
    <location>
        <begin position="590"/>
        <end position="610"/>
    </location>
</feature>
<dbReference type="Gene3D" id="1.25.10.10">
    <property type="entry name" value="Leucine-rich Repeat Variant"/>
    <property type="match status" value="1"/>
</dbReference>
<evidence type="ECO:0000256" key="3">
    <source>
        <dbReference type="ARBA" id="ARBA00022448"/>
    </source>
</evidence>
<dbReference type="GO" id="GO:0012505">
    <property type="term" value="C:endomembrane system"/>
    <property type="evidence" value="ECO:0007669"/>
    <property type="project" value="UniProtKB-SubCell"/>
</dbReference>
<dbReference type="Proteomes" id="UP000290189">
    <property type="component" value="Unassembled WGS sequence"/>
</dbReference>
<proteinExistence type="inferred from homology"/>
<dbReference type="EMBL" id="OVEO01000008">
    <property type="protein sequence ID" value="SPQ97572.1"/>
    <property type="molecule type" value="Genomic_DNA"/>
</dbReference>
<dbReference type="GO" id="GO:0030131">
    <property type="term" value="C:clathrin adaptor complex"/>
    <property type="evidence" value="ECO:0007669"/>
    <property type="project" value="InterPro"/>
</dbReference>
<reference evidence="8 10" key="1">
    <citation type="submission" date="2015-02" db="EMBL/GenBank/DDBJ databases">
        <authorList>
            <person name="Chooi Y.-H."/>
        </authorList>
    </citation>
    <scope>NUCLEOTIDE SEQUENCE [LARGE SCALE GENOMIC DNA]</scope>
    <source>
        <strain evidence="8">E3</strain>
    </source>
</reference>
<dbReference type="InterPro" id="IPR026739">
    <property type="entry name" value="AP_beta"/>
</dbReference>
<dbReference type="SMART" id="SM01020">
    <property type="entry name" value="B2-adapt-app_C"/>
    <property type="match status" value="1"/>
</dbReference>
<geneLocation type="mitochondrion" evidence="9"/>
<keyword evidence="9" id="KW-0496">Mitochondrion</keyword>
<reference evidence="9 11" key="2">
    <citation type="submission" date="2018-03" db="EMBL/GenBank/DDBJ databases">
        <authorList>
            <person name="Fogelqvist J."/>
        </authorList>
    </citation>
    <scope>NUCLEOTIDE SEQUENCE [LARGE SCALE GENOMIC DNA]</scope>
</reference>
<dbReference type="InterPro" id="IPR011989">
    <property type="entry name" value="ARM-like"/>
</dbReference>
<evidence type="ECO:0000313" key="9">
    <source>
        <dbReference type="EMBL" id="SPQ97572.1"/>
    </source>
</evidence>
<dbReference type="InterPro" id="IPR015151">
    <property type="entry name" value="B-adaptin_app_sub_C"/>
</dbReference>
<evidence type="ECO:0000256" key="5">
    <source>
        <dbReference type="ARBA" id="ARBA00023136"/>
    </source>
</evidence>
<dbReference type="InterPro" id="IPR002553">
    <property type="entry name" value="Clathrin/coatomer_adapt-like_N"/>
</dbReference>
<evidence type="ECO:0000256" key="2">
    <source>
        <dbReference type="ARBA" id="ARBA00006613"/>
    </source>
</evidence>
<dbReference type="Pfam" id="PF09066">
    <property type="entry name" value="B2-adapt-app_C"/>
    <property type="match status" value="1"/>
</dbReference>
<protein>
    <recommendedName>
        <fullName evidence="7">Beta-adaptin appendage C-terminal subdomain domain-containing protein</fullName>
    </recommendedName>
</protein>
<accession>A0A0G4IPY5</accession>
<dbReference type="GO" id="GO:0006886">
    <property type="term" value="P:intracellular protein transport"/>
    <property type="evidence" value="ECO:0007669"/>
    <property type="project" value="InterPro"/>
</dbReference>
<dbReference type="Proteomes" id="UP000039324">
    <property type="component" value="Unassembled WGS sequence"/>
</dbReference>
<dbReference type="GO" id="GO:0016192">
    <property type="term" value="P:vesicle-mediated transport"/>
    <property type="evidence" value="ECO:0007669"/>
    <property type="project" value="InterPro"/>
</dbReference>
<evidence type="ECO:0000313" key="11">
    <source>
        <dbReference type="Proteomes" id="UP000290189"/>
    </source>
</evidence>
<keyword evidence="4" id="KW-0653">Protein transport</keyword>
<dbReference type="InterPro" id="IPR016024">
    <property type="entry name" value="ARM-type_fold"/>
</dbReference>
<feature type="domain" description="Beta-adaptin appendage C-terminal subdomain" evidence="7">
    <location>
        <begin position="643"/>
        <end position="753"/>
    </location>
</feature>
<comment type="subcellular location">
    <subcellularLocation>
        <location evidence="1">Endomembrane system</location>
    </subcellularLocation>
</comment>
<evidence type="ECO:0000256" key="1">
    <source>
        <dbReference type="ARBA" id="ARBA00004308"/>
    </source>
</evidence>
<dbReference type="PANTHER" id="PTHR11134">
    <property type="entry name" value="ADAPTOR COMPLEX SUBUNIT BETA FAMILY MEMBER"/>
    <property type="match status" value="1"/>
</dbReference>
<dbReference type="Pfam" id="PF01602">
    <property type="entry name" value="Adaptin_N"/>
    <property type="match status" value="1"/>
</dbReference>
<sequence length="756" mass="84652">MAQQQPSYFVEHRRGEVAELQTMLRNPKLSPERKRGVVERVIAYMTLGIDVSNLFTDMIMATHTKDLVQKKMVYLYLSTYAAQKPEMALLAINTLQKDCRDDDPMVRGLALRSLCTLRVPQLLEYVMVPIRKGLNDPSAYVRKVAVVGCAKIHALSPATVKESDIVDILYNMLRDRDAVVVDNAIQALNNILADEGGMAINKQIIFHLLNRIRDFHEWGQCVVLELVARYVPETSDEMFDIMNLLEDRLKHANSAVVMGTVKVFLYFTQSMPQIHRGVFERIRTPLLTFIGGNSHHISYPVLAHIKLLIVRMPGIFDDQFKSFFLKHNDPVCVKVLKLDVLSRISNATNASEILNEISEYVADANTGVARKSIRTIGALAIKVEEVADEAFEHLLSFLDLNMESLSTETCVIIKDLLRKYPEHHEVVVPALQRILRTVKSPEGKVAVVWMIGEYGDEIPDAPYILEDLIDDFDNEKSCLVRSELLSSTVKLFFKRPPEVQKMLGRLLRSAIDDMNQEVIVRDRALLYYRLLELDVEQAARVINCPKACVESFAESDSTELSNRLFQELNTLAVVYEKSICPPAMPIGSLSISPGSPSPSPDAEFKQSKVAEPARPPVEDLLSFGFSSPAPSEIVKGPSSESFLSQQAYCDAATFQTQWGTLKTADTIRRTLQAGQDPNAVEHVLNQARIVTIASGTLDGHLKMYFFAQHEITSVLGFIEVVIALQTGLLQAVFKSSDAAFAQQLAQLVDELLQGRF</sequence>
<dbReference type="SUPFAM" id="SSF48371">
    <property type="entry name" value="ARM repeat"/>
    <property type="match status" value="1"/>
</dbReference>
<keyword evidence="10" id="KW-1185">Reference proteome</keyword>
<evidence type="ECO:0000313" key="10">
    <source>
        <dbReference type="Proteomes" id="UP000039324"/>
    </source>
</evidence>
<dbReference type="InterPro" id="IPR012295">
    <property type="entry name" value="TBP_dom_sf"/>
</dbReference>
<evidence type="ECO:0000313" key="8">
    <source>
        <dbReference type="EMBL" id="CEO97265.1"/>
    </source>
</evidence>
<name>A0A0G4IPY5_PLABS</name>
<comment type="similarity">
    <text evidence="2">Belongs to the adaptor complexes large subunit family.</text>
</comment>
<evidence type="ECO:0000256" key="6">
    <source>
        <dbReference type="SAM" id="MobiDB-lite"/>
    </source>
</evidence>
<dbReference type="EMBL" id="CDSF01000079">
    <property type="protein sequence ID" value="CEO97265.1"/>
    <property type="molecule type" value="Genomic_DNA"/>
</dbReference>
<gene>
    <name evidence="8" type="ORF">PBRA_000608</name>
    <name evidence="9" type="ORF">PLBR_LOCUS4787</name>
</gene>
<dbReference type="Gene3D" id="3.30.310.10">
    <property type="entry name" value="TATA-Binding Protein"/>
    <property type="match status" value="1"/>
</dbReference>
<dbReference type="STRING" id="37360.A0A0G4IPY5"/>
<evidence type="ECO:0000256" key="4">
    <source>
        <dbReference type="ARBA" id="ARBA00022927"/>
    </source>
</evidence>
<keyword evidence="5" id="KW-0472">Membrane</keyword>
<dbReference type="AlphaFoldDB" id="A0A0G4IPY5"/>